<sequence length="157" mass="17530">MNVQPAPASGEKAINGVKVSEPEDSTLGKDDFLKILIAQLQNQDPLDPMDDREFIAQMAQFSSLEQMTNMNEAMQRFVDRHEGSALVQQSELIGTTVKWGSLVDEESADIQYAENEVLSVRRNEQGAIELLLDEGRWIDSRQLAQIGLDHENEAAET</sequence>
<comment type="similarity">
    <text evidence="1">Belongs to the FlgD family.</text>
</comment>
<dbReference type="NCBIfam" id="NF007197">
    <property type="entry name" value="PRK09618.1"/>
    <property type="match status" value="1"/>
</dbReference>
<dbReference type="KEGG" id="sale:EPH95_03145"/>
<dbReference type="Proteomes" id="UP000319756">
    <property type="component" value="Chromosome"/>
</dbReference>
<evidence type="ECO:0000256" key="3">
    <source>
        <dbReference type="SAM" id="MobiDB-lite"/>
    </source>
</evidence>
<keyword evidence="2" id="KW-1005">Bacterial flagellum biogenesis</keyword>
<keyword evidence="4" id="KW-0282">Flagellum</keyword>
<keyword evidence="5" id="KW-1185">Reference proteome</keyword>
<protein>
    <submittedName>
        <fullName evidence="4">Flagellar hook assembly protein FlgD</fullName>
    </submittedName>
</protein>
<evidence type="ECO:0000256" key="1">
    <source>
        <dbReference type="ARBA" id="ARBA00010577"/>
    </source>
</evidence>
<gene>
    <name evidence="4" type="primary">flgD</name>
    <name evidence="4" type="ORF">EPH95_03145</name>
</gene>
<evidence type="ECO:0000313" key="5">
    <source>
        <dbReference type="Proteomes" id="UP000319756"/>
    </source>
</evidence>
<dbReference type="OrthoDB" id="280334at2"/>
<dbReference type="AlphaFoldDB" id="A0A514LMB8"/>
<dbReference type="RefSeq" id="WP_142091461.1">
    <property type="nucleotide sequence ID" value="NZ_CP035485.1"/>
</dbReference>
<accession>A0A514LMB8</accession>
<reference evidence="5" key="1">
    <citation type="submission" date="2019-01" db="EMBL/GenBank/DDBJ databases">
        <title>Genomic analysis of Salicibibacter sp. NKC3-5.</title>
        <authorList>
            <person name="Oh Y.J."/>
        </authorList>
    </citation>
    <scope>NUCLEOTIDE SEQUENCE [LARGE SCALE GENOMIC DNA]</scope>
    <source>
        <strain evidence="5">NKC3-5</strain>
    </source>
</reference>
<dbReference type="Pfam" id="PF03963">
    <property type="entry name" value="FlgD"/>
    <property type="match status" value="1"/>
</dbReference>
<evidence type="ECO:0000256" key="2">
    <source>
        <dbReference type="ARBA" id="ARBA00022795"/>
    </source>
</evidence>
<name>A0A514LMB8_9BACI</name>
<dbReference type="InterPro" id="IPR005648">
    <property type="entry name" value="FlgD"/>
</dbReference>
<feature type="region of interest" description="Disordered" evidence="3">
    <location>
        <begin position="1"/>
        <end position="22"/>
    </location>
</feature>
<dbReference type="GO" id="GO:0044781">
    <property type="term" value="P:bacterial-type flagellum organization"/>
    <property type="evidence" value="ECO:0007669"/>
    <property type="project" value="UniProtKB-KW"/>
</dbReference>
<organism evidence="4 5">
    <name type="scientific">Salicibibacter halophilus</name>
    <dbReference type="NCBI Taxonomy" id="2502791"/>
    <lineage>
        <taxon>Bacteria</taxon>
        <taxon>Bacillati</taxon>
        <taxon>Bacillota</taxon>
        <taxon>Bacilli</taxon>
        <taxon>Bacillales</taxon>
        <taxon>Bacillaceae</taxon>
        <taxon>Salicibibacter</taxon>
    </lineage>
</organism>
<evidence type="ECO:0000313" key="4">
    <source>
        <dbReference type="EMBL" id="QDI92968.1"/>
    </source>
</evidence>
<keyword evidence="4" id="KW-0966">Cell projection</keyword>
<keyword evidence="4" id="KW-0969">Cilium</keyword>
<proteinExistence type="inferred from homology"/>
<dbReference type="EMBL" id="CP035485">
    <property type="protein sequence ID" value="QDI92968.1"/>
    <property type="molecule type" value="Genomic_DNA"/>
</dbReference>